<reference evidence="2" key="3">
    <citation type="journal article" date="2017" name="Nature">
        <title>Genome sequence of the progenitor of the wheat D genome Aegilops tauschii.</title>
        <authorList>
            <person name="Luo M.C."/>
            <person name="Gu Y.Q."/>
            <person name="Puiu D."/>
            <person name="Wang H."/>
            <person name="Twardziok S.O."/>
            <person name="Deal K.R."/>
            <person name="Huo N."/>
            <person name="Zhu T."/>
            <person name="Wang L."/>
            <person name="Wang Y."/>
            <person name="McGuire P.E."/>
            <person name="Liu S."/>
            <person name="Long H."/>
            <person name="Ramasamy R.K."/>
            <person name="Rodriguez J.C."/>
            <person name="Van S.L."/>
            <person name="Yuan L."/>
            <person name="Wang Z."/>
            <person name="Xia Z."/>
            <person name="Xiao L."/>
            <person name="Anderson O.D."/>
            <person name="Ouyang S."/>
            <person name="Liang Y."/>
            <person name="Zimin A.V."/>
            <person name="Pertea G."/>
            <person name="Qi P."/>
            <person name="Bennetzen J.L."/>
            <person name="Dai X."/>
            <person name="Dawson M.W."/>
            <person name="Muller H.G."/>
            <person name="Kugler K."/>
            <person name="Rivarola-Duarte L."/>
            <person name="Spannagl M."/>
            <person name="Mayer K.F.X."/>
            <person name="Lu F.H."/>
            <person name="Bevan M.W."/>
            <person name="Leroy P."/>
            <person name="Li P."/>
            <person name="You F.M."/>
            <person name="Sun Q."/>
            <person name="Liu Z."/>
            <person name="Lyons E."/>
            <person name="Wicker T."/>
            <person name="Salzberg S.L."/>
            <person name="Devos K.M."/>
            <person name="Dvorak J."/>
        </authorList>
    </citation>
    <scope>NUCLEOTIDE SEQUENCE [LARGE SCALE GENOMIC DNA]</scope>
    <source>
        <strain evidence="2">cv. AL8/78</strain>
    </source>
</reference>
<proteinExistence type="predicted"/>
<protein>
    <recommendedName>
        <fullName evidence="4">Embryo surrounding factor 1 brassicaceae domain-containing protein</fullName>
    </recommendedName>
</protein>
<accession>A0A453SZ51</accession>
<reference evidence="2" key="4">
    <citation type="submission" date="2019-03" db="UniProtKB">
        <authorList>
            <consortium name="EnsemblPlants"/>
        </authorList>
    </citation>
    <scope>IDENTIFICATION</scope>
</reference>
<organism evidence="2 3">
    <name type="scientific">Aegilops tauschii subsp. strangulata</name>
    <name type="common">Goatgrass</name>
    <dbReference type="NCBI Taxonomy" id="200361"/>
    <lineage>
        <taxon>Eukaryota</taxon>
        <taxon>Viridiplantae</taxon>
        <taxon>Streptophyta</taxon>
        <taxon>Embryophyta</taxon>
        <taxon>Tracheophyta</taxon>
        <taxon>Spermatophyta</taxon>
        <taxon>Magnoliopsida</taxon>
        <taxon>Liliopsida</taxon>
        <taxon>Poales</taxon>
        <taxon>Poaceae</taxon>
        <taxon>BOP clade</taxon>
        <taxon>Pooideae</taxon>
        <taxon>Triticodae</taxon>
        <taxon>Triticeae</taxon>
        <taxon>Triticinae</taxon>
        <taxon>Aegilops</taxon>
    </lineage>
</organism>
<reference evidence="2" key="5">
    <citation type="journal article" date="2021" name="G3 (Bethesda)">
        <title>Aegilops tauschii genome assembly Aet v5.0 features greater sequence contiguity and improved annotation.</title>
        <authorList>
            <person name="Wang L."/>
            <person name="Zhu T."/>
            <person name="Rodriguez J.C."/>
            <person name="Deal K.R."/>
            <person name="Dubcovsky J."/>
            <person name="McGuire P.E."/>
            <person name="Lux T."/>
            <person name="Spannagl M."/>
            <person name="Mayer K.F.X."/>
            <person name="Baldrich P."/>
            <person name="Meyers B.C."/>
            <person name="Huo N."/>
            <person name="Gu Y.Q."/>
            <person name="Zhou H."/>
            <person name="Devos K.M."/>
            <person name="Bennetzen J.L."/>
            <person name="Unver T."/>
            <person name="Budak H."/>
            <person name="Gulick P.J."/>
            <person name="Galiba G."/>
            <person name="Kalapos B."/>
            <person name="Nelson D.R."/>
            <person name="Li P."/>
            <person name="You F.M."/>
            <person name="Luo M.C."/>
            <person name="Dvorak J."/>
        </authorList>
    </citation>
    <scope>NUCLEOTIDE SEQUENCE [LARGE SCALE GENOMIC DNA]</scope>
    <source>
        <strain evidence="2">cv. AL8/78</strain>
    </source>
</reference>
<reference evidence="3" key="1">
    <citation type="journal article" date="2014" name="Science">
        <title>Ancient hybridizations among the ancestral genomes of bread wheat.</title>
        <authorList>
            <consortium name="International Wheat Genome Sequencing Consortium,"/>
            <person name="Marcussen T."/>
            <person name="Sandve S.R."/>
            <person name="Heier L."/>
            <person name="Spannagl M."/>
            <person name="Pfeifer M."/>
            <person name="Jakobsen K.S."/>
            <person name="Wulff B.B."/>
            <person name="Steuernagel B."/>
            <person name="Mayer K.F."/>
            <person name="Olsen O.A."/>
        </authorList>
    </citation>
    <scope>NUCLEOTIDE SEQUENCE [LARGE SCALE GENOMIC DNA]</scope>
    <source>
        <strain evidence="3">cv. AL8/78</strain>
    </source>
</reference>
<dbReference type="Gramene" id="AET7Gv21165700.1">
    <property type="protein sequence ID" value="AET7Gv21165700.1"/>
    <property type="gene ID" value="AET7Gv21165700"/>
</dbReference>
<dbReference type="EnsemblPlants" id="AET7Gv21165700.1">
    <property type="protein sequence ID" value="AET7Gv21165700.1"/>
    <property type="gene ID" value="AET7Gv21165700"/>
</dbReference>
<feature type="chain" id="PRO_5019350946" description="Embryo surrounding factor 1 brassicaceae domain-containing protein" evidence="1">
    <location>
        <begin position="28"/>
        <end position="103"/>
    </location>
</feature>
<dbReference type="Proteomes" id="UP000015105">
    <property type="component" value="Chromosome 7D"/>
</dbReference>
<evidence type="ECO:0000313" key="2">
    <source>
        <dbReference type="EnsemblPlants" id="AET7Gv21165700.1"/>
    </source>
</evidence>
<keyword evidence="1" id="KW-0732">Signal</keyword>
<evidence type="ECO:0000256" key="1">
    <source>
        <dbReference type="SAM" id="SignalP"/>
    </source>
</evidence>
<evidence type="ECO:0000313" key="3">
    <source>
        <dbReference type="Proteomes" id="UP000015105"/>
    </source>
</evidence>
<feature type="signal peptide" evidence="1">
    <location>
        <begin position="1"/>
        <end position="27"/>
    </location>
</feature>
<keyword evidence="3" id="KW-1185">Reference proteome</keyword>
<sequence>MEKYMNSFSAFTIICGFLMYSVIHTQCQIMEGQENEKINLPSGLCVYEKGDPLCKKKSYCFCCLVTNKWYVRMEVCESECVKHTSSGIDASQKHALSPSHLVD</sequence>
<dbReference type="AlphaFoldDB" id="A0A453SZ51"/>
<name>A0A453SZ51_AEGTS</name>
<reference evidence="3" key="2">
    <citation type="journal article" date="2017" name="Nat. Plants">
        <title>The Aegilops tauschii genome reveals multiple impacts of transposons.</title>
        <authorList>
            <person name="Zhao G."/>
            <person name="Zou C."/>
            <person name="Li K."/>
            <person name="Wang K."/>
            <person name="Li T."/>
            <person name="Gao L."/>
            <person name="Zhang X."/>
            <person name="Wang H."/>
            <person name="Yang Z."/>
            <person name="Liu X."/>
            <person name="Jiang W."/>
            <person name="Mao L."/>
            <person name="Kong X."/>
            <person name="Jiao Y."/>
            <person name="Jia J."/>
        </authorList>
    </citation>
    <scope>NUCLEOTIDE SEQUENCE [LARGE SCALE GENOMIC DNA]</scope>
    <source>
        <strain evidence="3">cv. AL8/78</strain>
    </source>
</reference>
<evidence type="ECO:0008006" key="4">
    <source>
        <dbReference type="Google" id="ProtNLM"/>
    </source>
</evidence>